<reference evidence="2" key="1">
    <citation type="submission" date="2018-08" db="EMBL/GenBank/DDBJ databases">
        <authorList>
            <person name="Liu Z.-W."/>
            <person name="Du Z.-J."/>
        </authorList>
    </citation>
    <scope>NUCLEOTIDE SEQUENCE [LARGE SCALE GENOMIC DNA]</scope>
    <source>
        <strain evidence="2">H4X</strain>
    </source>
</reference>
<organism evidence="1 2">
    <name type="scientific">Pontibacter diazotrophicus</name>
    <dbReference type="NCBI Taxonomy" id="1400979"/>
    <lineage>
        <taxon>Bacteria</taxon>
        <taxon>Pseudomonadati</taxon>
        <taxon>Bacteroidota</taxon>
        <taxon>Cytophagia</taxon>
        <taxon>Cytophagales</taxon>
        <taxon>Hymenobacteraceae</taxon>
        <taxon>Pontibacter</taxon>
    </lineage>
</organism>
<dbReference type="EMBL" id="QRGR01000009">
    <property type="protein sequence ID" value="RDV15376.1"/>
    <property type="molecule type" value="Genomic_DNA"/>
</dbReference>
<protein>
    <submittedName>
        <fullName evidence="1">Uncharacterized protein</fullName>
    </submittedName>
</protein>
<accession>A0A3D8LDJ8</accession>
<evidence type="ECO:0000313" key="1">
    <source>
        <dbReference type="EMBL" id="RDV15376.1"/>
    </source>
</evidence>
<name>A0A3D8LDJ8_9BACT</name>
<evidence type="ECO:0000313" key="2">
    <source>
        <dbReference type="Proteomes" id="UP000256708"/>
    </source>
</evidence>
<gene>
    <name evidence="1" type="ORF">DXT99_09975</name>
</gene>
<dbReference type="Proteomes" id="UP000256708">
    <property type="component" value="Unassembled WGS sequence"/>
</dbReference>
<comment type="caution">
    <text evidence="1">The sequence shown here is derived from an EMBL/GenBank/DDBJ whole genome shotgun (WGS) entry which is preliminary data.</text>
</comment>
<sequence length="66" mass="7761">MKTNLMYKHTIYTPVYQINNSYLVIEKTYNITQISAKAFMMVSHLQNFIKNYKVSNKGSIYRHPAA</sequence>
<keyword evidence="2" id="KW-1185">Reference proteome</keyword>
<proteinExistence type="predicted"/>
<dbReference type="AlphaFoldDB" id="A0A3D8LDJ8"/>